<proteinExistence type="inferred from homology"/>
<dbReference type="PANTHER" id="PTHR10552:SF6">
    <property type="entry name" value="U2 SMALL NUCLEAR RIBONUCLEOPROTEIN A"/>
    <property type="match status" value="1"/>
</dbReference>
<dbReference type="Pfam" id="PF14580">
    <property type="entry name" value="LRR_9"/>
    <property type="match status" value="1"/>
</dbReference>
<evidence type="ECO:0000256" key="3">
    <source>
        <dbReference type="ARBA" id="ARBA00022737"/>
    </source>
</evidence>
<comment type="subcellular location">
    <subcellularLocation>
        <location evidence="1">Nucleus</location>
    </subcellularLocation>
</comment>
<evidence type="ECO:0000313" key="8">
    <source>
        <dbReference type="Proteomes" id="UP000597762"/>
    </source>
</evidence>
<gene>
    <name evidence="7" type="ORF">SPHA_47649</name>
</gene>
<dbReference type="SMART" id="SM00365">
    <property type="entry name" value="LRR_SD22"/>
    <property type="match status" value="3"/>
</dbReference>
<keyword evidence="2" id="KW-0433">Leucine-rich repeat</keyword>
<keyword evidence="4" id="KW-0539">Nucleus</keyword>
<feature type="compositionally biased region" description="Basic and acidic residues" evidence="6">
    <location>
        <begin position="280"/>
        <end position="291"/>
    </location>
</feature>
<dbReference type="Proteomes" id="UP000597762">
    <property type="component" value="Unassembled WGS sequence"/>
</dbReference>
<evidence type="ECO:0000256" key="2">
    <source>
        <dbReference type="ARBA" id="ARBA00022614"/>
    </source>
</evidence>
<evidence type="ECO:0000256" key="6">
    <source>
        <dbReference type="SAM" id="MobiDB-lite"/>
    </source>
</evidence>
<evidence type="ECO:0000256" key="1">
    <source>
        <dbReference type="ARBA" id="ARBA00004123"/>
    </source>
</evidence>
<name>A0A812D6U4_ACAPH</name>
<comment type="similarity">
    <text evidence="5">Belongs to the U2 small nuclear ribonucleoprotein A family.</text>
</comment>
<dbReference type="PANTHER" id="PTHR10552">
    <property type="entry name" value="U2 SMALL NUCLEAR RIBONUCLEOPROTEIN A"/>
    <property type="match status" value="1"/>
</dbReference>
<dbReference type="AlphaFoldDB" id="A0A812D6U4"/>
<dbReference type="GO" id="GO:0005686">
    <property type="term" value="C:U2 snRNP"/>
    <property type="evidence" value="ECO:0007669"/>
    <property type="project" value="TreeGrafter"/>
</dbReference>
<keyword evidence="8" id="KW-1185">Reference proteome</keyword>
<evidence type="ECO:0000313" key="7">
    <source>
        <dbReference type="EMBL" id="CAE1289418.1"/>
    </source>
</evidence>
<dbReference type="SUPFAM" id="SSF52058">
    <property type="entry name" value="L domain-like"/>
    <property type="match status" value="1"/>
</dbReference>
<evidence type="ECO:0000256" key="4">
    <source>
        <dbReference type="ARBA" id="ARBA00023242"/>
    </source>
</evidence>
<dbReference type="InterPro" id="IPR032675">
    <property type="entry name" value="LRR_dom_sf"/>
</dbReference>
<dbReference type="EMBL" id="CAHIKZ030002600">
    <property type="protein sequence ID" value="CAE1289418.1"/>
    <property type="molecule type" value="Genomic_DNA"/>
</dbReference>
<accession>A0A812D6U4</accession>
<organism evidence="7 8">
    <name type="scientific">Acanthosepion pharaonis</name>
    <name type="common">Pharaoh cuttlefish</name>
    <name type="synonym">Sepia pharaonis</name>
    <dbReference type="NCBI Taxonomy" id="158019"/>
    <lineage>
        <taxon>Eukaryota</taxon>
        <taxon>Metazoa</taxon>
        <taxon>Spiralia</taxon>
        <taxon>Lophotrochozoa</taxon>
        <taxon>Mollusca</taxon>
        <taxon>Cephalopoda</taxon>
        <taxon>Coleoidea</taxon>
        <taxon>Decapodiformes</taxon>
        <taxon>Sepiida</taxon>
        <taxon>Sepiina</taxon>
        <taxon>Sepiidae</taxon>
        <taxon>Acanthosepion</taxon>
    </lineage>
</organism>
<keyword evidence="3" id="KW-0677">Repeat</keyword>
<sequence length="303" mass="34363">MVKLSADLIEQSAQYTNPVRDRELDLRGYKIPVIENLGATLDQFDTIDFSDNEIRKLDGFPLLKRLKCLLMSNNRIVRIGENLDLSLPNLEMLVLTNNNIQELSDLDNLTCFKNLKYISLLRNPVTSQKNYRQYLIHKVSSLRVIDFQRVKQKERFEASKLYKTKKSATQLANGHAAPGKIKKTFVAGEKLSTAEKRNVAAAAASVPSVVSAKEEIEAIKKAIARAKTLQEVERLNQMLRSGQIPGFDAIKQAKRINNEEVEEEMDIEEPVQQELEEQEMEGKESLKEKRTGKTTTISSRKGT</sequence>
<feature type="compositionally biased region" description="Acidic residues" evidence="6">
    <location>
        <begin position="259"/>
        <end position="279"/>
    </location>
</feature>
<dbReference type="FunFam" id="3.80.10.10:FF:000026">
    <property type="entry name" value="U2 small nuclear ribonucleoprotein A"/>
    <property type="match status" value="1"/>
</dbReference>
<feature type="compositionally biased region" description="Polar residues" evidence="6">
    <location>
        <begin position="293"/>
        <end position="303"/>
    </location>
</feature>
<dbReference type="Gene3D" id="3.80.10.10">
    <property type="entry name" value="Ribonuclease Inhibitor"/>
    <property type="match status" value="1"/>
</dbReference>
<protein>
    <submittedName>
        <fullName evidence="7">SNRPA1</fullName>
    </submittedName>
</protein>
<dbReference type="PROSITE" id="PS51450">
    <property type="entry name" value="LRR"/>
    <property type="match status" value="1"/>
</dbReference>
<dbReference type="GO" id="GO:0030620">
    <property type="term" value="F:U2 snRNA binding"/>
    <property type="evidence" value="ECO:0007669"/>
    <property type="project" value="InterPro"/>
</dbReference>
<dbReference type="GO" id="GO:0000398">
    <property type="term" value="P:mRNA splicing, via spliceosome"/>
    <property type="evidence" value="ECO:0007669"/>
    <property type="project" value="InterPro"/>
</dbReference>
<reference evidence="7" key="1">
    <citation type="submission" date="2021-01" db="EMBL/GenBank/DDBJ databases">
        <authorList>
            <person name="Li R."/>
            <person name="Bekaert M."/>
        </authorList>
    </citation>
    <scope>NUCLEOTIDE SEQUENCE</scope>
    <source>
        <strain evidence="7">Farmed</strain>
    </source>
</reference>
<dbReference type="OrthoDB" id="433501at2759"/>
<dbReference type="InterPro" id="IPR044640">
    <property type="entry name" value="RU2A"/>
</dbReference>
<feature type="region of interest" description="Disordered" evidence="6">
    <location>
        <begin position="258"/>
        <end position="303"/>
    </location>
</feature>
<evidence type="ECO:0000256" key="5">
    <source>
        <dbReference type="ARBA" id="ARBA00024196"/>
    </source>
</evidence>
<comment type="caution">
    <text evidence="7">The sequence shown here is derived from an EMBL/GenBank/DDBJ whole genome shotgun (WGS) entry which is preliminary data.</text>
</comment>
<dbReference type="InterPro" id="IPR001611">
    <property type="entry name" value="Leu-rich_rpt"/>
</dbReference>